<evidence type="ECO:0000313" key="9">
    <source>
        <dbReference type="EMBL" id="KAF5857491.1"/>
    </source>
</evidence>
<evidence type="ECO:0000313" key="10">
    <source>
        <dbReference type="Proteomes" id="UP000541154"/>
    </source>
</evidence>
<dbReference type="InterPro" id="IPR000026">
    <property type="entry name" value="N1-like"/>
</dbReference>
<dbReference type="InterPro" id="IPR011032">
    <property type="entry name" value="GroES-like_sf"/>
</dbReference>
<evidence type="ECO:0000256" key="1">
    <source>
        <dbReference type="ARBA" id="ARBA00001947"/>
    </source>
</evidence>
<dbReference type="GO" id="GO:0004022">
    <property type="term" value="F:alcohol dehydrogenase (NAD+) activity"/>
    <property type="evidence" value="ECO:0007669"/>
    <property type="project" value="TreeGrafter"/>
</dbReference>
<dbReference type="InterPro" id="IPR013154">
    <property type="entry name" value="ADH-like_N"/>
</dbReference>
<dbReference type="EMBL" id="SPNV01000254">
    <property type="protein sequence ID" value="KAF5857491.1"/>
    <property type="molecule type" value="Genomic_DNA"/>
</dbReference>
<evidence type="ECO:0000256" key="7">
    <source>
        <dbReference type="ARBA" id="ARBA00023002"/>
    </source>
</evidence>
<gene>
    <name evidence="9" type="ORF">ETB97_005704</name>
</gene>
<dbReference type="SMART" id="SM00829">
    <property type="entry name" value="PKS_ER"/>
    <property type="match status" value="1"/>
</dbReference>
<evidence type="ECO:0000256" key="3">
    <source>
        <dbReference type="ARBA" id="ARBA00022722"/>
    </source>
</evidence>
<sequence length="478" mass="51785">MSVPKYQTAACIDRPRPGARLNICHDIPVPKPKAGEVLIKLECTGFCHSDLHNISGELPMSTNIPGHEGIGRVVQVGPNTPEELMGKRVGVKYRPSHSAGPTENVPGTFQQYVVSPADFVSLIPEDLKPEAVASLLCAGLTMYGALNKLHKFCQKDDWVVIMGAGGGLGHLGVQIGKEMGYNIIAVDRQVEKQVQDLTDGVGAHAVVVAVGLEAAYNQAMRLLRPVGTLVCVGLPRQGYYMPISPLDCVNRGFHVVGSCVGTEEEMQDLLRMAVKGRVSTHFQVFELEEVNEVIERLERFAIEGRAVLRIPSESPRQKAECSSLLKAIAVNPPVHTKSWNHADRAPLIKMMYSKLLTLATLLLPTALALPSLQTRASYTCGSNTYASSDVTAAQEAGYKLHQSGETVGKNKYPHKYNNYEGFDFPVDPTYYEWPILSSGNVYSGGSPGADRVVFNEKDELAGLITHSGASGNNFVACT</sequence>
<evidence type="ECO:0000256" key="5">
    <source>
        <dbReference type="ARBA" id="ARBA00022801"/>
    </source>
</evidence>
<dbReference type="InterPro" id="IPR036291">
    <property type="entry name" value="NAD(P)-bd_dom_sf"/>
</dbReference>
<dbReference type="Pfam" id="PF08240">
    <property type="entry name" value="ADH_N"/>
    <property type="match status" value="1"/>
</dbReference>
<dbReference type="Gene3D" id="3.40.50.720">
    <property type="entry name" value="NAD(P)-binding Rossmann-like Domain"/>
    <property type="match status" value="2"/>
</dbReference>
<dbReference type="Proteomes" id="UP000541154">
    <property type="component" value="Unassembled WGS sequence"/>
</dbReference>
<dbReference type="AlphaFoldDB" id="A0A8H6E2V1"/>
<dbReference type="Pfam" id="PF00545">
    <property type="entry name" value="Ribonuclease"/>
    <property type="match status" value="1"/>
</dbReference>
<name>A0A8H6E2V1_PETAA</name>
<keyword evidence="3" id="KW-0540">Nuclease</keyword>
<comment type="caution">
    <text evidence="9">The sequence shown here is derived from an EMBL/GenBank/DDBJ whole genome shotgun (WGS) entry which is preliminary data.</text>
</comment>
<dbReference type="GO" id="GO:0003723">
    <property type="term" value="F:RNA binding"/>
    <property type="evidence" value="ECO:0007669"/>
    <property type="project" value="InterPro"/>
</dbReference>
<dbReference type="GO" id="GO:0016787">
    <property type="term" value="F:hydrolase activity"/>
    <property type="evidence" value="ECO:0007669"/>
    <property type="project" value="UniProtKB-KW"/>
</dbReference>
<dbReference type="PANTHER" id="PTHR42940">
    <property type="entry name" value="ALCOHOL DEHYDROGENASE 1-RELATED"/>
    <property type="match status" value="1"/>
</dbReference>
<protein>
    <recommendedName>
        <fullName evidence="8">Enoyl reductase (ER) domain-containing protein</fullName>
    </recommendedName>
</protein>
<dbReference type="GO" id="GO:0004521">
    <property type="term" value="F:RNA endonuclease activity"/>
    <property type="evidence" value="ECO:0007669"/>
    <property type="project" value="InterPro"/>
</dbReference>
<keyword evidence="7" id="KW-0560">Oxidoreductase</keyword>
<evidence type="ECO:0000259" key="8">
    <source>
        <dbReference type="SMART" id="SM00829"/>
    </source>
</evidence>
<evidence type="ECO:0000256" key="6">
    <source>
        <dbReference type="ARBA" id="ARBA00022833"/>
    </source>
</evidence>
<dbReference type="PANTHER" id="PTHR42940:SF2">
    <property type="entry name" value="DEHYDROGENASE FAMILY OXIDOREDUCTASE, PUTATIVE (JCVI)-RELATED"/>
    <property type="match status" value="1"/>
</dbReference>
<dbReference type="CDD" id="cd00606">
    <property type="entry name" value="fungal_RNase"/>
    <property type="match status" value="1"/>
</dbReference>
<dbReference type="Gene3D" id="3.90.180.10">
    <property type="entry name" value="Medium-chain alcohol dehydrogenases, catalytic domain"/>
    <property type="match status" value="2"/>
</dbReference>
<accession>A0A8H6E2V1</accession>
<dbReference type="InterPro" id="IPR016191">
    <property type="entry name" value="Ribonuclease/ribotoxin"/>
</dbReference>
<dbReference type="Pfam" id="PF00107">
    <property type="entry name" value="ADH_zinc_N"/>
    <property type="match status" value="1"/>
</dbReference>
<organism evidence="9 10">
    <name type="scientific">Petromyces alliaceus</name>
    <name type="common">Aspergillus alliaceus</name>
    <dbReference type="NCBI Taxonomy" id="209559"/>
    <lineage>
        <taxon>Eukaryota</taxon>
        <taxon>Fungi</taxon>
        <taxon>Dikarya</taxon>
        <taxon>Ascomycota</taxon>
        <taxon>Pezizomycotina</taxon>
        <taxon>Eurotiomycetes</taxon>
        <taxon>Eurotiomycetidae</taxon>
        <taxon>Eurotiales</taxon>
        <taxon>Aspergillaceae</taxon>
        <taxon>Aspergillus</taxon>
        <taxon>Aspergillus subgen. Circumdati</taxon>
    </lineage>
</organism>
<comment type="similarity">
    <text evidence="2">Belongs to the zinc-containing alcohol dehydrogenase family.</text>
</comment>
<dbReference type="Gene3D" id="3.10.450.30">
    <property type="entry name" value="Microbial ribonucleases"/>
    <property type="match status" value="1"/>
</dbReference>
<keyword evidence="10" id="KW-1185">Reference proteome</keyword>
<proteinExistence type="inferred from homology"/>
<dbReference type="GO" id="GO:0046872">
    <property type="term" value="F:metal ion binding"/>
    <property type="evidence" value="ECO:0007669"/>
    <property type="project" value="UniProtKB-KW"/>
</dbReference>
<keyword evidence="4" id="KW-0479">Metal-binding</keyword>
<dbReference type="InterPro" id="IPR013149">
    <property type="entry name" value="ADH-like_C"/>
</dbReference>
<dbReference type="SUPFAM" id="SSF51735">
    <property type="entry name" value="NAD(P)-binding Rossmann-fold domains"/>
    <property type="match status" value="1"/>
</dbReference>
<keyword evidence="5" id="KW-0378">Hydrolase</keyword>
<reference evidence="9 10" key="1">
    <citation type="submission" date="2019-04" db="EMBL/GenBank/DDBJ databases">
        <title>Aspergillus burnettii sp. nov., novel species from soil in southeast Queensland.</title>
        <authorList>
            <person name="Gilchrist C.L.M."/>
            <person name="Pitt J.I."/>
            <person name="Lange L."/>
            <person name="Lacey H.J."/>
            <person name="Vuong D."/>
            <person name="Midgley D.J."/>
            <person name="Greenfield P."/>
            <person name="Bradbury M."/>
            <person name="Lacey E."/>
            <person name="Busk P.K."/>
            <person name="Pilgaard B."/>
            <person name="Chooi Y.H."/>
            <person name="Piggott A.M."/>
        </authorList>
    </citation>
    <scope>NUCLEOTIDE SEQUENCE [LARGE SCALE GENOMIC DNA]</scope>
    <source>
        <strain evidence="9 10">FRR 5400</strain>
    </source>
</reference>
<dbReference type="InterPro" id="IPR020843">
    <property type="entry name" value="ER"/>
</dbReference>
<evidence type="ECO:0000256" key="4">
    <source>
        <dbReference type="ARBA" id="ARBA00022723"/>
    </source>
</evidence>
<feature type="domain" description="Enoyl reductase (ER)" evidence="8">
    <location>
        <begin position="18"/>
        <end position="308"/>
    </location>
</feature>
<dbReference type="SUPFAM" id="SSF50129">
    <property type="entry name" value="GroES-like"/>
    <property type="match status" value="1"/>
</dbReference>
<evidence type="ECO:0000256" key="2">
    <source>
        <dbReference type="ARBA" id="ARBA00008072"/>
    </source>
</evidence>
<dbReference type="GO" id="GO:0005737">
    <property type="term" value="C:cytoplasm"/>
    <property type="evidence" value="ECO:0007669"/>
    <property type="project" value="TreeGrafter"/>
</dbReference>
<dbReference type="SUPFAM" id="SSF53933">
    <property type="entry name" value="Microbial ribonucleases"/>
    <property type="match status" value="1"/>
</dbReference>
<keyword evidence="6" id="KW-0862">Zinc</keyword>
<comment type="cofactor">
    <cofactor evidence="1">
        <name>Zn(2+)</name>
        <dbReference type="ChEBI" id="CHEBI:29105"/>
    </cofactor>
</comment>